<dbReference type="PANTHER" id="PTHR37424">
    <property type="entry name" value="BACTERIOFERRITIN-ASSOCIATED FERREDOXIN"/>
    <property type="match status" value="1"/>
</dbReference>
<protein>
    <recommendedName>
        <fullName evidence="7">Bacterioferritin-associated ferredoxin</fullName>
    </recommendedName>
</protein>
<dbReference type="Gene3D" id="1.10.10.1100">
    <property type="entry name" value="BFD-like [2Fe-2S]-binding domain"/>
    <property type="match status" value="1"/>
</dbReference>
<keyword evidence="4" id="KW-0249">Electron transport</keyword>
<sequence length="77" mass="7838">MYVCICHAVTEDDVRGRITAGAASVKEVRAACGMPPGCGSCTKRLCALVSERRAPDLLADDLSGTLAGLDAEVGTAA</sequence>
<dbReference type="PANTHER" id="PTHR37424:SF1">
    <property type="entry name" value="BACTERIOFERRITIN-ASSOCIATED FERREDOXIN"/>
    <property type="match status" value="1"/>
</dbReference>
<name>A0ABR7LJ81_9ACTN</name>
<evidence type="ECO:0000256" key="7">
    <source>
        <dbReference type="ARBA" id="ARBA00039386"/>
    </source>
</evidence>
<comment type="similarity">
    <text evidence="8">Belongs to the Bfd family.</text>
</comment>
<evidence type="ECO:0000256" key="1">
    <source>
        <dbReference type="ARBA" id="ARBA00022448"/>
    </source>
</evidence>
<evidence type="ECO:0000313" key="11">
    <source>
        <dbReference type="Proteomes" id="UP000805614"/>
    </source>
</evidence>
<evidence type="ECO:0000256" key="8">
    <source>
        <dbReference type="ARBA" id="ARBA00046332"/>
    </source>
</evidence>
<gene>
    <name evidence="10" type="ORF">HKK74_04370</name>
</gene>
<keyword evidence="11" id="KW-1185">Reference proteome</keyword>
<proteinExistence type="inferred from homology"/>
<dbReference type="Proteomes" id="UP000805614">
    <property type="component" value="Unassembled WGS sequence"/>
</dbReference>
<dbReference type="InterPro" id="IPR052371">
    <property type="entry name" value="BFD-associated_ferredoxin"/>
</dbReference>
<evidence type="ECO:0000256" key="4">
    <source>
        <dbReference type="ARBA" id="ARBA00022982"/>
    </source>
</evidence>
<accession>A0ABR7LJ81</accession>
<evidence type="ECO:0000256" key="2">
    <source>
        <dbReference type="ARBA" id="ARBA00022714"/>
    </source>
</evidence>
<keyword evidence="2" id="KW-0001">2Fe-2S</keyword>
<evidence type="ECO:0000256" key="5">
    <source>
        <dbReference type="ARBA" id="ARBA00023004"/>
    </source>
</evidence>
<dbReference type="InterPro" id="IPR007419">
    <property type="entry name" value="BFD-like_2Fe2S-bd_dom"/>
</dbReference>
<keyword evidence="3" id="KW-0479">Metal-binding</keyword>
<dbReference type="Pfam" id="PF04324">
    <property type="entry name" value="Fer2_BFD"/>
    <property type="match status" value="1"/>
</dbReference>
<feature type="domain" description="BFD-like [2Fe-2S]-binding" evidence="9">
    <location>
        <begin position="2"/>
        <end position="49"/>
    </location>
</feature>
<organism evidence="10 11">
    <name type="scientific">Actinomadura alba</name>
    <dbReference type="NCBI Taxonomy" id="406431"/>
    <lineage>
        <taxon>Bacteria</taxon>
        <taxon>Bacillati</taxon>
        <taxon>Actinomycetota</taxon>
        <taxon>Actinomycetes</taxon>
        <taxon>Streptosporangiales</taxon>
        <taxon>Thermomonosporaceae</taxon>
        <taxon>Actinomadura</taxon>
    </lineage>
</organism>
<reference evidence="10 11" key="1">
    <citation type="submission" date="2020-06" db="EMBL/GenBank/DDBJ databases">
        <title>Actinomadura xiongansis sp. nov., isolated from soil of Baiyangdian.</title>
        <authorList>
            <person name="Zhang X."/>
        </authorList>
    </citation>
    <scope>NUCLEOTIDE SEQUENCE [LARGE SCALE GENOMIC DNA]</scope>
    <source>
        <strain evidence="10 11">HBUM206468</strain>
    </source>
</reference>
<dbReference type="InterPro" id="IPR041854">
    <property type="entry name" value="BFD-like_2Fe2S-bd_dom_sf"/>
</dbReference>
<evidence type="ECO:0000256" key="3">
    <source>
        <dbReference type="ARBA" id="ARBA00022723"/>
    </source>
</evidence>
<evidence type="ECO:0000313" key="10">
    <source>
        <dbReference type="EMBL" id="MBC6464733.1"/>
    </source>
</evidence>
<dbReference type="RefSeq" id="WP_187241725.1">
    <property type="nucleotide sequence ID" value="NZ_BAAAOK010000008.1"/>
</dbReference>
<dbReference type="EMBL" id="JABVEC010000002">
    <property type="protein sequence ID" value="MBC6464733.1"/>
    <property type="molecule type" value="Genomic_DNA"/>
</dbReference>
<keyword evidence="1" id="KW-0813">Transport</keyword>
<evidence type="ECO:0000256" key="6">
    <source>
        <dbReference type="ARBA" id="ARBA00023014"/>
    </source>
</evidence>
<keyword evidence="6" id="KW-0411">Iron-sulfur</keyword>
<keyword evidence="5" id="KW-0408">Iron</keyword>
<evidence type="ECO:0000259" key="9">
    <source>
        <dbReference type="Pfam" id="PF04324"/>
    </source>
</evidence>
<comment type="caution">
    <text evidence="10">The sequence shown here is derived from an EMBL/GenBank/DDBJ whole genome shotgun (WGS) entry which is preliminary data.</text>
</comment>